<dbReference type="InterPro" id="IPR039417">
    <property type="entry name" value="Peptidase_C1A_papain-like"/>
</dbReference>
<dbReference type="SMART" id="SM00645">
    <property type="entry name" value="Pept_C1"/>
    <property type="match status" value="1"/>
</dbReference>
<sequence length="316" mass="35320">MLLSFFLSLSSSHYYYPHEEKSFLSWMRNNNQFFTGEEYQLRFGIFLTNARMVRAHNSASNKFKVSLNQFAATTPTEYSSLLSLKITDSKRPSQKSNRPLKSSMFDWRDKGVVNEIKNQGNCGACWAFSAVQTVESVDAILTGNLQSFSEQSLVDCNFYCIGCDGGNPYVALAYIASEQDGKFNLESEYAYTGVDGKCQFDLYSKVGSLSDYLSIVKNDEDDLATKLEENGPASVCIDAAAWSFQLYSGGIYDEKACSPEYLNHAVGCVGFGVEGDTKYWIVRNSWGKSWGENGYMRMIWLNNQCGIASMAIIAIP</sequence>
<reference evidence="5 6" key="1">
    <citation type="submission" date="2024-04" db="EMBL/GenBank/DDBJ databases">
        <title>Tritrichomonas musculus Genome.</title>
        <authorList>
            <person name="Alves-Ferreira E."/>
            <person name="Grigg M."/>
            <person name="Lorenzi H."/>
            <person name="Galac M."/>
        </authorList>
    </citation>
    <scope>NUCLEOTIDE SEQUENCE [LARGE SCALE GENOMIC DNA]</scope>
    <source>
        <strain evidence="5 6">EAF2021</strain>
    </source>
</reference>
<dbReference type="Pfam" id="PF00112">
    <property type="entry name" value="Peptidase_C1"/>
    <property type="match status" value="1"/>
</dbReference>
<feature type="domain" description="Cathepsin propeptide inhibitor" evidence="4">
    <location>
        <begin position="23"/>
        <end position="78"/>
    </location>
</feature>
<evidence type="ECO:0000256" key="2">
    <source>
        <dbReference type="ARBA" id="ARBA00023157"/>
    </source>
</evidence>
<dbReference type="InterPro" id="IPR038765">
    <property type="entry name" value="Papain-like_cys_pep_sf"/>
</dbReference>
<dbReference type="Pfam" id="PF08246">
    <property type="entry name" value="Inhibitor_I29"/>
    <property type="match status" value="1"/>
</dbReference>
<dbReference type="InterPro" id="IPR000169">
    <property type="entry name" value="Pept_cys_AS"/>
</dbReference>
<feature type="domain" description="Peptidase C1A papain C-terminal" evidence="3">
    <location>
        <begin position="101"/>
        <end position="315"/>
    </location>
</feature>
<dbReference type="PROSITE" id="PS00139">
    <property type="entry name" value="THIOL_PROTEASE_CYS"/>
    <property type="match status" value="1"/>
</dbReference>
<dbReference type="PRINTS" id="PR00705">
    <property type="entry name" value="PAPAIN"/>
</dbReference>
<comment type="similarity">
    <text evidence="1">Belongs to the peptidase C1 family.</text>
</comment>
<dbReference type="SMART" id="SM00848">
    <property type="entry name" value="Inhibitor_I29"/>
    <property type="match status" value="1"/>
</dbReference>
<evidence type="ECO:0000313" key="5">
    <source>
        <dbReference type="EMBL" id="KAK8892574.1"/>
    </source>
</evidence>
<keyword evidence="2" id="KW-1015">Disulfide bond</keyword>
<dbReference type="PANTHER" id="PTHR12411">
    <property type="entry name" value="CYSTEINE PROTEASE FAMILY C1-RELATED"/>
    <property type="match status" value="1"/>
</dbReference>
<dbReference type="Proteomes" id="UP001470230">
    <property type="component" value="Unassembled WGS sequence"/>
</dbReference>
<keyword evidence="6" id="KW-1185">Reference proteome</keyword>
<dbReference type="SUPFAM" id="SSF54001">
    <property type="entry name" value="Cysteine proteinases"/>
    <property type="match status" value="1"/>
</dbReference>
<evidence type="ECO:0000259" key="3">
    <source>
        <dbReference type="SMART" id="SM00645"/>
    </source>
</evidence>
<dbReference type="InterPro" id="IPR025661">
    <property type="entry name" value="Pept_asp_AS"/>
</dbReference>
<dbReference type="InterPro" id="IPR013128">
    <property type="entry name" value="Peptidase_C1A"/>
</dbReference>
<dbReference type="InterPro" id="IPR000668">
    <property type="entry name" value="Peptidase_C1A_C"/>
</dbReference>
<protein>
    <submittedName>
        <fullName evidence="5">Uncharacterized protein</fullName>
    </submittedName>
</protein>
<name>A0ABR2KN76_9EUKA</name>
<organism evidence="5 6">
    <name type="scientific">Tritrichomonas musculus</name>
    <dbReference type="NCBI Taxonomy" id="1915356"/>
    <lineage>
        <taxon>Eukaryota</taxon>
        <taxon>Metamonada</taxon>
        <taxon>Parabasalia</taxon>
        <taxon>Tritrichomonadida</taxon>
        <taxon>Tritrichomonadidae</taxon>
        <taxon>Tritrichomonas</taxon>
    </lineage>
</organism>
<evidence type="ECO:0000313" key="6">
    <source>
        <dbReference type="Proteomes" id="UP001470230"/>
    </source>
</evidence>
<evidence type="ECO:0000256" key="1">
    <source>
        <dbReference type="ARBA" id="ARBA00008455"/>
    </source>
</evidence>
<gene>
    <name evidence="5" type="ORF">M9Y10_029812</name>
</gene>
<proteinExistence type="inferred from homology"/>
<dbReference type="Gene3D" id="3.90.70.10">
    <property type="entry name" value="Cysteine proteinases"/>
    <property type="match status" value="1"/>
</dbReference>
<dbReference type="InterPro" id="IPR013201">
    <property type="entry name" value="Prot_inhib_I29"/>
</dbReference>
<dbReference type="EMBL" id="JAPFFF010000004">
    <property type="protein sequence ID" value="KAK8892574.1"/>
    <property type="molecule type" value="Genomic_DNA"/>
</dbReference>
<dbReference type="CDD" id="cd02248">
    <property type="entry name" value="Peptidase_C1A"/>
    <property type="match status" value="1"/>
</dbReference>
<dbReference type="PROSITE" id="PS00640">
    <property type="entry name" value="THIOL_PROTEASE_ASN"/>
    <property type="match status" value="1"/>
</dbReference>
<evidence type="ECO:0000259" key="4">
    <source>
        <dbReference type="SMART" id="SM00848"/>
    </source>
</evidence>
<comment type="caution">
    <text evidence="5">The sequence shown here is derived from an EMBL/GenBank/DDBJ whole genome shotgun (WGS) entry which is preliminary data.</text>
</comment>
<accession>A0ABR2KN76</accession>